<dbReference type="RefSeq" id="WP_127343889.1">
    <property type="nucleotide sequence ID" value="NZ_RJJX01000012.1"/>
</dbReference>
<evidence type="ECO:0000313" key="2">
    <source>
        <dbReference type="Proteomes" id="UP000282985"/>
    </source>
</evidence>
<protein>
    <submittedName>
        <fullName evidence="1">Uncharacterized protein</fullName>
    </submittedName>
</protein>
<dbReference type="AlphaFoldDB" id="A0A434AUK1"/>
<gene>
    <name evidence="1" type="ORF">DLK05_10265</name>
</gene>
<reference evidence="1 2" key="1">
    <citation type="submission" date="2018-11" db="EMBL/GenBank/DDBJ databases">
        <title>Parancylomarina longa gen. nov., sp. nov., isolated from sediments of southern Okinawa.</title>
        <authorList>
            <person name="Fu T."/>
        </authorList>
    </citation>
    <scope>NUCLEOTIDE SEQUENCE [LARGE SCALE GENOMIC DNA]</scope>
    <source>
        <strain evidence="1 2">T3-2 S1-C</strain>
    </source>
</reference>
<accession>A0A434AUK1</accession>
<evidence type="ECO:0000313" key="1">
    <source>
        <dbReference type="EMBL" id="RUT78023.1"/>
    </source>
</evidence>
<dbReference type="Proteomes" id="UP000282985">
    <property type="component" value="Unassembled WGS sequence"/>
</dbReference>
<dbReference type="EMBL" id="RJJX01000012">
    <property type="protein sequence ID" value="RUT78023.1"/>
    <property type="molecule type" value="Genomic_DNA"/>
</dbReference>
<keyword evidence="2" id="KW-1185">Reference proteome</keyword>
<name>A0A434AUK1_9BACT</name>
<sequence>MSIEELKKHVVSSDGQNFGKSTVEEAVLALNLELGKYPRGEVIEGIQFKISENNGVFKAECEYYTKK</sequence>
<comment type="caution">
    <text evidence="1">The sequence shown here is derived from an EMBL/GenBank/DDBJ whole genome shotgun (WGS) entry which is preliminary data.</text>
</comment>
<proteinExistence type="predicted"/>
<organism evidence="1 2">
    <name type="scientific">Ancylomarina longa</name>
    <dbReference type="NCBI Taxonomy" id="2487017"/>
    <lineage>
        <taxon>Bacteria</taxon>
        <taxon>Pseudomonadati</taxon>
        <taxon>Bacteroidota</taxon>
        <taxon>Bacteroidia</taxon>
        <taxon>Marinilabiliales</taxon>
        <taxon>Marinifilaceae</taxon>
        <taxon>Ancylomarina</taxon>
    </lineage>
</organism>